<keyword evidence="2" id="KW-1185">Reference proteome</keyword>
<name>A0A0J8B0H8_BETVV</name>
<organism evidence="1 2">
    <name type="scientific">Beta vulgaris subsp. vulgaris</name>
    <name type="common">Beet</name>
    <dbReference type="NCBI Taxonomy" id="3555"/>
    <lineage>
        <taxon>Eukaryota</taxon>
        <taxon>Viridiplantae</taxon>
        <taxon>Streptophyta</taxon>
        <taxon>Embryophyta</taxon>
        <taxon>Tracheophyta</taxon>
        <taxon>Spermatophyta</taxon>
        <taxon>Magnoliopsida</taxon>
        <taxon>eudicotyledons</taxon>
        <taxon>Gunneridae</taxon>
        <taxon>Pentapetalae</taxon>
        <taxon>Caryophyllales</taxon>
        <taxon>Chenopodiaceae</taxon>
        <taxon>Betoideae</taxon>
        <taxon>Beta</taxon>
    </lineage>
</organism>
<accession>A0A0J8B0H8</accession>
<dbReference type="OrthoDB" id="10380740at2759"/>
<dbReference type="InterPro" id="IPR016187">
    <property type="entry name" value="CTDL_fold"/>
</dbReference>
<evidence type="ECO:0000313" key="1">
    <source>
        <dbReference type="EMBL" id="KMS94491.1"/>
    </source>
</evidence>
<sequence length="215" mass="23933">MEYSYYESEPESGERLSWIEAQRFCQRQAPEMLETNLALFESREHMRLVIGELGAVDPSSRPWAAYRIDNNFQRLVMGLDNIPSANKTFLPALASPTLPFQQPGTCGVLNMQAGEDGLYSSMGIIQQNCFTRGPWLCQRRYEPCAGNTILNRLTHRCRLNTNTYHTCLGPNLFLSGACPSDHVCADCGKFVRASNNSFSSAASVCHLPDLAPKCA</sequence>
<dbReference type="Proteomes" id="UP000035740">
    <property type="component" value="Unassembled WGS sequence"/>
</dbReference>
<dbReference type="InterPro" id="IPR016186">
    <property type="entry name" value="C-type_lectin-like/link_sf"/>
</dbReference>
<dbReference type="SUPFAM" id="SSF56436">
    <property type="entry name" value="C-type lectin-like"/>
    <property type="match status" value="1"/>
</dbReference>
<reference evidence="1 2" key="1">
    <citation type="journal article" date="2014" name="Nature">
        <title>The genome of the recently domesticated crop plant sugar beet (Beta vulgaris).</title>
        <authorList>
            <person name="Dohm J.C."/>
            <person name="Minoche A.E."/>
            <person name="Holtgrawe D."/>
            <person name="Capella-Gutierrez S."/>
            <person name="Zakrzewski F."/>
            <person name="Tafer H."/>
            <person name="Rupp O."/>
            <person name="Sorensen T.R."/>
            <person name="Stracke R."/>
            <person name="Reinhardt R."/>
            <person name="Goesmann A."/>
            <person name="Kraft T."/>
            <person name="Schulz B."/>
            <person name="Stadler P.F."/>
            <person name="Schmidt T."/>
            <person name="Gabaldon T."/>
            <person name="Lehrach H."/>
            <person name="Weisshaar B."/>
            <person name="Himmelbauer H."/>
        </authorList>
    </citation>
    <scope>NUCLEOTIDE SEQUENCE [LARGE SCALE GENOMIC DNA]</scope>
    <source>
        <tissue evidence="1">Taproot</tissue>
    </source>
</reference>
<dbReference type="Gene3D" id="3.10.100.10">
    <property type="entry name" value="Mannose-Binding Protein A, subunit A"/>
    <property type="match status" value="1"/>
</dbReference>
<dbReference type="AlphaFoldDB" id="A0A0J8B0H8"/>
<protein>
    <recommendedName>
        <fullName evidence="3">C-type lectin domain-containing protein</fullName>
    </recommendedName>
</protein>
<dbReference type="Gramene" id="KMS94491">
    <property type="protein sequence ID" value="KMS94491"/>
    <property type="gene ID" value="BVRB_020880"/>
</dbReference>
<evidence type="ECO:0000313" key="2">
    <source>
        <dbReference type="Proteomes" id="UP000035740"/>
    </source>
</evidence>
<proteinExistence type="predicted"/>
<evidence type="ECO:0008006" key="3">
    <source>
        <dbReference type="Google" id="ProtNLM"/>
    </source>
</evidence>
<dbReference type="EMBL" id="KQ092984">
    <property type="protein sequence ID" value="KMS94491.1"/>
    <property type="molecule type" value="Genomic_DNA"/>
</dbReference>
<gene>
    <name evidence="1" type="ORF">BVRB_020880</name>
</gene>